<organism evidence="1 2">
    <name type="scientific">Nannocystis punicea</name>
    <dbReference type="NCBI Taxonomy" id="2995304"/>
    <lineage>
        <taxon>Bacteria</taxon>
        <taxon>Pseudomonadati</taxon>
        <taxon>Myxococcota</taxon>
        <taxon>Polyangia</taxon>
        <taxon>Nannocystales</taxon>
        <taxon>Nannocystaceae</taxon>
        <taxon>Nannocystis</taxon>
    </lineage>
</organism>
<evidence type="ECO:0008006" key="3">
    <source>
        <dbReference type="Google" id="ProtNLM"/>
    </source>
</evidence>
<keyword evidence="2" id="KW-1185">Reference proteome</keyword>
<dbReference type="RefSeq" id="WP_269034198.1">
    <property type="nucleotide sequence ID" value="NZ_CP114040.1"/>
</dbReference>
<dbReference type="Proteomes" id="UP001164459">
    <property type="component" value="Chromosome"/>
</dbReference>
<gene>
    <name evidence="1" type="ORF">O0S08_37105</name>
</gene>
<dbReference type="EMBL" id="CP114040">
    <property type="protein sequence ID" value="WAS91836.1"/>
    <property type="molecule type" value="Genomic_DNA"/>
</dbReference>
<evidence type="ECO:0000313" key="1">
    <source>
        <dbReference type="EMBL" id="WAS91836.1"/>
    </source>
</evidence>
<sequence>MTHDDSPPRVLRFATPEELTEALRAGDVLVVREAFPNIYATTEQVAAAGEIERGSVGDWVRAGLLPIPEGSGGRGNKSRFPLFAVTLAKFIREQRKQGFGLLDLRPIMVATFCPRILEVLPDPRRSRATLAGGSNKSARKPDT</sequence>
<evidence type="ECO:0000313" key="2">
    <source>
        <dbReference type="Proteomes" id="UP001164459"/>
    </source>
</evidence>
<protein>
    <recommendedName>
        <fullName evidence="3">MerR HTH family regulatory protein</fullName>
    </recommendedName>
</protein>
<reference evidence="1" key="1">
    <citation type="submission" date="2022-11" db="EMBL/GenBank/DDBJ databases">
        <title>Minimal conservation of predation-associated metabolite biosynthetic gene clusters underscores biosynthetic potential of Myxococcota including descriptions for ten novel species: Archangium lansinium sp. nov., Myxococcus landrumus sp. nov., Nannocystis bai.</title>
        <authorList>
            <person name="Ahearne A."/>
            <person name="Stevens C."/>
            <person name="Dowd S."/>
        </authorList>
    </citation>
    <scope>NUCLEOTIDE SEQUENCE</scope>
    <source>
        <strain evidence="1">Fl3</strain>
    </source>
</reference>
<accession>A0ABY7GXX8</accession>
<name>A0ABY7GXX8_9BACT</name>
<proteinExistence type="predicted"/>